<reference evidence="7 8" key="1">
    <citation type="journal article" date="2019" name="Environ. Microbiol.">
        <title>Species interactions and distinct microbial communities in high Arctic permafrost affected cryosols are associated with the CH4 and CO2 gas fluxes.</title>
        <authorList>
            <person name="Altshuler I."/>
            <person name="Hamel J."/>
            <person name="Turney S."/>
            <person name="Magnuson E."/>
            <person name="Levesque R."/>
            <person name="Greer C."/>
            <person name="Whyte L.G."/>
        </authorList>
    </citation>
    <scope>NUCLEOTIDE SEQUENCE [LARGE SCALE GENOMIC DNA]</scope>
    <source>
        <strain evidence="7 8">S9.2P</strain>
    </source>
</reference>
<dbReference type="OrthoDB" id="1524066at2"/>
<evidence type="ECO:0000313" key="8">
    <source>
        <dbReference type="Proteomes" id="UP000317646"/>
    </source>
</evidence>
<keyword evidence="8" id="KW-1185">Reference proteome</keyword>
<gene>
    <name evidence="7" type="ORF">EAH73_05640</name>
</gene>
<evidence type="ECO:0000256" key="3">
    <source>
        <dbReference type="ARBA" id="ARBA00023004"/>
    </source>
</evidence>
<feature type="signal peptide" evidence="5">
    <location>
        <begin position="1"/>
        <end position="32"/>
    </location>
</feature>
<keyword evidence="5" id="KW-0732">Signal</keyword>
<dbReference type="SUPFAM" id="SSF46626">
    <property type="entry name" value="Cytochrome c"/>
    <property type="match status" value="1"/>
</dbReference>
<evidence type="ECO:0000256" key="5">
    <source>
        <dbReference type="SAM" id="SignalP"/>
    </source>
</evidence>
<dbReference type="GO" id="GO:0046872">
    <property type="term" value="F:metal ion binding"/>
    <property type="evidence" value="ECO:0007669"/>
    <property type="project" value="UniProtKB-KW"/>
</dbReference>
<evidence type="ECO:0000256" key="4">
    <source>
        <dbReference type="PROSITE-ProRule" id="PRU00433"/>
    </source>
</evidence>
<accession>A0A502GYS9</accession>
<comment type="caution">
    <text evidence="7">The sequence shown here is derived from an EMBL/GenBank/DDBJ whole genome shotgun (WGS) entry which is preliminary data.</text>
</comment>
<protein>
    <submittedName>
        <fullName evidence="7">Cytochrome c</fullName>
    </submittedName>
</protein>
<evidence type="ECO:0000313" key="7">
    <source>
        <dbReference type="EMBL" id="TPG67211.1"/>
    </source>
</evidence>
<dbReference type="GO" id="GO:0020037">
    <property type="term" value="F:heme binding"/>
    <property type="evidence" value="ECO:0007669"/>
    <property type="project" value="InterPro"/>
</dbReference>
<keyword evidence="3 4" id="KW-0408">Iron</keyword>
<feature type="domain" description="Cytochrome c" evidence="6">
    <location>
        <begin position="45"/>
        <end position="126"/>
    </location>
</feature>
<feature type="chain" id="PRO_5021261237" evidence="5">
    <location>
        <begin position="33"/>
        <end position="129"/>
    </location>
</feature>
<dbReference type="GO" id="GO:0009055">
    <property type="term" value="F:electron transfer activity"/>
    <property type="evidence" value="ECO:0007669"/>
    <property type="project" value="InterPro"/>
</dbReference>
<dbReference type="Gene3D" id="1.10.760.10">
    <property type="entry name" value="Cytochrome c-like domain"/>
    <property type="match status" value="1"/>
</dbReference>
<dbReference type="EMBL" id="RCYZ01000002">
    <property type="protein sequence ID" value="TPG67211.1"/>
    <property type="molecule type" value="Genomic_DNA"/>
</dbReference>
<name>A0A502GYS9_9BACT</name>
<keyword evidence="1 4" id="KW-0349">Heme</keyword>
<keyword evidence="2 4" id="KW-0479">Metal-binding</keyword>
<organism evidence="7 8">
    <name type="scientific">Hymenobacter nivis</name>
    <dbReference type="NCBI Taxonomy" id="1850093"/>
    <lineage>
        <taxon>Bacteria</taxon>
        <taxon>Pseudomonadati</taxon>
        <taxon>Bacteroidota</taxon>
        <taxon>Cytophagia</taxon>
        <taxon>Cytophagales</taxon>
        <taxon>Hymenobacteraceae</taxon>
        <taxon>Hymenobacter</taxon>
    </lineage>
</organism>
<evidence type="ECO:0000259" key="6">
    <source>
        <dbReference type="PROSITE" id="PS51007"/>
    </source>
</evidence>
<dbReference type="PROSITE" id="PS51007">
    <property type="entry name" value="CYTC"/>
    <property type="match status" value="1"/>
</dbReference>
<dbReference type="InterPro" id="IPR036909">
    <property type="entry name" value="Cyt_c-like_dom_sf"/>
</dbReference>
<proteinExistence type="predicted"/>
<dbReference type="Proteomes" id="UP000317646">
    <property type="component" value="Unassembled WGS sequence"/>
</dbReference>
<dbReference type="AlphaFoldDB" id="A0A502GYS9"/>
<dbReference type="InterPro" id="IPR009056">
    <property type="entry name" value="Cyt_c-like_dom"/>
</dbReference>
<dbReference type="RefSeq" id="WP_140465519.1">
    <property type="nucleotide sequence ID" value="NZ_RCYZ01000002.1"/>
</dbReference>
<sequence length="129" mass="13549">MRKLLFLFPARAAVVAAAALLALATGCTYSHAPEPTPCVDAAPATYAAVISPIFEAHCRECHGATVYQALGGGNDYSSYAGIKQQSASLILGCIRHDPGFTQMPKGKDQLSACDIARIQAWIDAGQPNN</sequence>
<evidence type="ECO:0000256" key="2">
    <source>
        <dbReference type="ARBA" id="ARBA00022723"/>
    </source>
</evidence>
<evidence type="ECO:0000256" key="1">
    <source>
        <dbReference type="ARBA" id="ARBA00022617"/>
    </source>
</evidence>
<dbReference type="PROSITE" id="PS51257">
    <property type="entry name" value="PROKAR_LIPOPROTEIN"/>
    <property type="match status" value="1"/>
</dbReference>